<proteinExistence type="inferred from homology"/>
<dbReference type="GO" id="GO:0005739">
    <property type="term" value="C:mitochondrion"/>
    <property type="evidence" value="ECO:0007669"/>
    <property type="project" value="TreeGrafter"/>
</dbReference>
<evidence type="ECO:0000256" key="5">
    <source>
        <dbReference type="ARBA" id="ARBA00022946"/>
    </source>
</evidence>
<evidence type="ECO:0000256" key="2">
    <source>
        <dbReference type="ARBA" id="ARBA00012637"/>
    </source>
</evidence>
<feature type="domain" description="FAD/NAD(P)-binding" evidence="10">
    <location>
        <begin position="53"/>
        <end position="400"/>
    </location>
</feature>
<reference evidence="12" key="1">
    <citation type="submission" date="2022-07" db="EMBL/GenBank/DDBJ databases">
        <title>Genome analysis of Parmales, a sister group of diatoms, reveals the evolutionary specialization of diatoms from phago-mixotrophs to photoautotrophs.</title>
        <authorList>
            <person name="Ban H."/>
            <person name="Sato S."/>
            <person name="Yoshikawa S."/>
            <person name="Kazumasa Y."/>
            <person name="Nakamura Y."/>
            <person name="Ichinomiya M."/>
            <person name="Saitoh K."/>
            <person name="Sato N."/>
            <person name="Blanc-Mathieu R."/>
            <person name="Endo H."/>
            <person name="Kuwata A."/>
            <person name="Ogata H."/>
        </authorList>
    </citation>
    <scope>NUCLEOTIDE SEQUENCE</scope>
</reference>
<comment type="catalytic activity">
    <reaction evidence="9">
        <text>a ubiquinone + NADH + H(+) = a ubiquinol + NAD(+)</text>
        <dbReference type="Rhea" id="RHEA:23152"/>
        <dbReference type="Rhea" id="RHEA-COMP:9565"/>
        <dbReference type="Rhea" id="RHEA-COMP:9566"/>
        <dbReference type="ChEBI" id="CHEBI:15378"/>
        <dbReference type="ChEBI" id="CHEBI:16389"/>
        <dbReference type="ChEBI" id="CHEBI:17976"/>
        <dbReference type="ChEBI" id="CHEBI:57540"/>
        <dbReference type="ChEBI" id="CHEBI:57945"/>
    </reaction>
</comment>
<keyword evidence="3" id="KW-0285">Flavoprotein</keyword>
<dbReference type="Pfam" id="PF22366">
    <property type="entry name" value="NDH2_C"/>
    <property type="match status" value="1"/>
</dbReference>
<evidence type="ECO:0000313" key="12">
    <source>
        <dbReference type="EMBL" id="GMH60506.1"/>
    </source>
</evidence>
<evidence type="ECO:0000313" key="13">
    <source>
        <dbReference type="Proteomes" id="UP001165082"/>
    </source>
</evidence>
<dbReference type="InterPro" id="IPR023753">
    <property type="entry name" value="FAD/NAD-binding_dom"/>
</dbReference>
<dbReference type="Gene3D" id="3.50.50.100">
    <property type="match status" value="1"/>
</dbReference>
<comment type="caution">
    <text evidence="12">The sequence shown here is derived from an EMBL/GenBank/DDBJ whole genome shotgun (WGS) entry which is preliminary data.</text>
</comment>
<evidence type="ECO:0000256" key="3">
    <source>
        <dbReference type="ARBA" id="ARBA00022630"/>
    </source>
</evidence>
<dbReference type="EMBL" id="BRXZ01002365">
    <property type="protein sequence ID" value="GMH60506.1"/>
    <property type="molecule type" value="Genomic_DNA"/>
</dbReference>
<feature type="domain" description="External alternative NADH-ubiquinone oxidoreductase-like C-terminal" evidence="11">
    <location>
        <begin position="432"/>
        <end position="505"/>
    </location>
</feature>
<dbReference type="EC" id="1.6.5.9" evidence="2"/>
<evidence type="ECO:0000259" key="10">
    <source>
        <dbReference type="Pfam" id="PF07992"/>
    </source>
</evidence>
<dbReference type="Pfam" id="PF07992">
    <property type="entry name" value="Pyr_redox_2"/>
    <property type="match status" value="1"/>
</dbReference>
<evidence type="ECO:0000256" key="4">
    <source>
        <dbReference type="ARBA" id="ARBA00022827"/>
    </source>
</evidence>
<dbReference type="SUPFAM" id="SSF51905">
    <property type="entry name" value="FAD/NAD(P)-binding domain"/>
    <property type="match status" value="2"/>
</dbReference>
<comment type="similarity">
    <text evidence="1">Belongs to the NADH dehydrogenase family.</text>
</comment>
<dbReference type="InterPro" id="IPR054585">
    <property type="entry name" value="NDH2-like_C"/>
</dbReference>
<evidence type="ECO:0000256" key="7">
    <source>
        <dbReference type="ARBA" id="ARBA00023027"/>
    </source>
</evidence>
<dbReference type="GO" id="GO:0050136">
    <property type="term" value="F:NADH dehydrogenase (quinone) (non-electrogenic) activity"/>
    <property type="evidence" value="ECO:0007669"/>
    <property type="project" value="UniProtKB-EC"/>
</dbReference>
<keyword evidence="7" id="KW-0520">NAD</keyword>
<organism evidence="12 13">
    <name type="scientific">Triparma retinervis</name>
    <dbReference type="NCBI Taxonomy" id="2557542"/>
    <lineage>
        <taxon>Eukaryota</taxon>
        <taxon>Sar</taxon>
        <taxon>Stramenopiles</taxon>
        <taxon>Ochrophyta</taxon>
        <taxon>Bolidophyceae</taxon>
        <taxon>Parmales</taxon>
        <taxon>Triparmaceae</taxon>
        <taxon>Triparma</taxon>
    </lineage>
</organism>
<dbReference type="Proteomes" id="UP001165082">
    <property type="component" value="Unassembled WGS sequence"/>
</dbReference>
<evidence type="ECO:0000256" key="1">
    <source>
        <dbReference type="ARBA" id="ARBA00005272"/>
    </source>
</evidence>
<evidence type="ECO:0000256" key="8">
    <source>
        <dbReference type="ARBA" id="ARBA00047599"/>
    </source>
</evidence>
<dbReference type="InterPro" id="IPR036188">
    <property type="entry name" value="FAD/NAD-bd_sf"/>
</dbReference>
<dbReference type="OrthoDB" id="3244603at2759"/>
<keyword evidence="5" id="KW-0809">Transit peptide</keyword>
<protein>
    <recommendedName>
        <fullName evidence="2">NADH:ubiquinone reductase (non-electrogenic)</fullName>
        <ecNumber evidence="2">1.6.5.9</ecNumber>
    </recommendedName>
</protein>
<evidence type="ECO:0000259" key="11">
    <source>
        <dbReference type="Pfam" id="PF22366"/>
    </source>
</evidence>
<dbReference type="AlphaFoldDB" id="A0A9W6ZYY9"/>
<dbReference type="InterPro" id="IPR045024">
    <property type="entry name" value="NDH-2"/>
</dbReference>
<gene>
    <name evidence="12" type="ORF">TrRE_jg12811</name>
</gene>
<sequence>MTSKIRIATRALGLGLAGSAFFALARDELPDKIYDVKKGLGLLTRNEEEKKQRVVVLGSGWGALSFVQRLDQTKFDVVVVSPRSFFFYTPLLAGVATGTVNFSSITESMRWHLGQLSSPPSFLQAHATSVDFANQAVTCSTPRDPATGAPSVATTLDYDHLVVAVGAEPSTFGIPGVAEHAHMMKEVSDSLTVQQRLLSSLEYASALAASNGPGEGEVEREVNRTLHWVVVGGGPTGVELTAELCDFRNEDIAKYFPGISDRIRITLVEGTSKVLGTFSPHISTYAKDALVGAGAEVMTDQFVTGVTERKITLKAAKDKSTSNLEYGIMVWAGGIAARPFTKKLAADIGGEQVLNLGRGGVRGLKVDSKFRVLGARNVWALGDCALSGCAPTAQAAYQQGKYLGRLFRDSGLRGGGEGGVDEAEPFEFMNYGSLAYVGSSKGVADLKMHLWGDDAPAGRGQDNTIIEGTAAFGIWRSLYFSKMLSLRNRLQVVTDWTIGSLFGREISTPWDVSGEPAAAGDRKK</sequence>
<dbReference type="PRINTS" id="PR00368">
    <property type="entry name" value="FADPNR"/>
</dbReference>
<accession>A0A9W6ZYY9</accession>
<comment type="catalytic activity">
    <reaction evidence="8">
        <text>a quinone + NADH + H(+) = a quinol + NAD(+)</text>
        <dbReference type="Rhea" id="RHEA:46160"/>
        <dbReference type="ChEBI" id="CHEBI:15378"/>
        <dbReference type="ChEBI" id="CHEBI:24646"/>
        <dbReference type="ChEBI" id="CHEBI:57540"/>
        <dbReference type="ChEBI" id="CHEBI:57945"/>
        <dbReference type="ChEBI" id="CHEBI:132124"/>
        <dbReference type="EC" id="1.6.5.9"/>
    </reaction>
</comment>
<evidence type="ECO:0000256" key="6">
    <source>
        <dbReference type="ARBA" id="ARBA00023002"/>
    </source>
</evidence>
<evidence type="ECO:0000256" key="9">
    <source>
        <dbReference type="ARBA" id="ARBA00049010"/>
    </source>
</evidence>
<dbReference type="PANTHER" id="PTHR43706:SF47">
    <property type="entry name" value="EXTERNAL NADH-UBIQUINONE OXIDOREDUCTASE 1, MITOCHONDRIAL-RELATED"/>
    <property type="match status" value="1"/>
</dbReference>
<keyword evidence="6" id="KW-0560">Oxidoreductase</keyword>
<keyword evidence="4" id="KW-0274">FAD</keyword>
<keyword evidence="13" id="KW-1185">Reference proteome</keyword>
<dbReference type="PANTHER" id="PTHR43706">
    <property type="entry name" value="NADH DEHYDROGENASE"/>
    <property type="match status" value="1"/>
</dbReference>
<name>A0A9W6ZYY9_9STRA</name>